<feature type="DNA-binding region" description="H-T-H motif" evidence="2">
    <location>
        <begin position="24"/>
        <end position="43"/>
    </location>
</feature>
<sequence>MEDKNIFLKKVSDLFLQNGAKSLTMDEIARAFSMSKKTLYQNYKNKEILLEEVLNFLLKQLLEQLKAEEEKNLNPVEKMLLREPKIEQISKNNKTFFVRQLIKYYPEIYNMHIVNVYKGIYEILKHNVIKGREQGLYEKDFDIETYAKYFLELMFAFDSSPLFEEEQKEGRSNYCQGVVRFYLNAIVTPKGKEILNQLEYNNEK</sequence>
<protein>
    <recommendedName>
        <fullName evidence="3">HTH tetR-type domain-containing protein</fullName>
    </recommendedName>
</protein>
<dbReference type="PROSITE" id="PS50977">
    <property type="entry name" value="HTH_TETR_2"/>
    <property type="match status" value="1"/>
</dbReference>
<dbReference type="InterPro" id="IPR001647">
    <property type="entry name" value="HTH_TetR"/>
</dbReference>
<evidence type="ECO:0000259" key="3">
    <source>
        <dbReference type="PROSITE" id="PS50977"/>
    </source>
</evidence>
<keyword evidence="1 2" id="KW-0238">DNA-binding</keyword>
<organism evidence="4 5">
    <name type="scientific">Riemerella anatipestifer</name>
    <name type="common">Moraxella anatipestifer</name>
    <dbReference type="NCBI Taxonomy" id="34085"/>
    <lineage>
        <taxon>Bacteria</taxon>
        <taxon>Pseudomonadati</taxon>
        <taxon>Bacteroidota</taxon>
        <taxon>Flavobacteriia</taxon>
        <taxon>Flavobacteriales</taxon>
        <taxon>Weeksellaceae</taxon>
        <taxon>Riemerella</taxon>
    </lineage>
</organism>
<dbReference type="SUPFAM" id="SSF46689">
    <property type="entry name" value="Homeodomain-like"/>
    <property type="match status" value="1"/>
</dbReference>
<dbReference type="Gene3D" id="1.10.357.10">
    <property type="entry name" value="Tetracycline Repressor, domain 2"/>
    <property type="match status" value="1"/>
</dbReference>
<feature type="domain" description="HTH tetR-type" evidence="3">
    <location>
        <begin position="1"/>
        <end position="61"/>
    </location>
</feature>
<evidence type="ECO:0000256" key="1">
    <source>
        <dbReference type="ARBA" id="ARBA00023125"/>
    </source>
</evidence>
<evidence type="ECO:0000256" key="2">
    <source>
        <dbReference type="PROSITE-ProRule" id="PRU00335"/>
    </source>
</evidence>
<dbReference type="Pfam" id="PF00440">
    <property type="entry name" value="TetR_N"/>
    <property type="match status" value="1"/>
</dbReference>
<gene>
    <name evidence="4" type="ORF">AB406_0901</name>
</gene>
<dbReference type="EMBL" id="CP011859">
    <property type="protein sequence ID" value="AQY21855.1"/>
    <property type="molecule type" value="Genomic_DNA"/>
</dbReference>
<evidence type="ECO:0000313" key="4">
    <source>
        <dbReference type="EMBL" id="AQY21855.1"/>
    </source>
</evidence>
<dbReference type="InterPro" id="IPR009057">
    <property type="entry name" value="Homeodomain-like_sf"/>
</dbReference>
<dbReference type="GO" id="GO:0003677">
    <property type="term" value="F:DNA binding"/>
    <property type="evidence" value="ECO:0007669"/>
    <property type="project" value="UniProtKB-UniRule"/>
</dbReference>
<evidence type="ECO:0000313" key="5">
    <source>
        <dbReference type="Proteomes" id="UP000189883"/>
    </source>
</evidence>
<reference evidence="4 5" key="1">
    <citation type="submission" date="2015-06" db="EMBL/GenBank/DDBJ databases">
        <title>R. anatipestifer strain HXb2 is the most virulent strain so far, and the genome sequence would help us uncover the pathogenesis.</title>
        <authorList>
            <person name="Hu Q."/>
            <person name="Qi J."/>
            <person name="Bo H."/>
            <person name="Liu G."/>
            <person name="Tao M."/>
            <person name="Ding Y."/>
            <person name="Xue Y."/>
        </authorList>
    </citation>
    <scope>NUCLEOTIDE SEQUENCE [LARGE SCALE GENOMIC DNA]</scope>
    <source>
        <strain evidence="4 5">HXb2</strain>
    </source>
</reference>
<accession>A0A1S7DS01</accession>
<name>A0A1S7DS01_RIEAN</name>
<dbReference type="RefSeq" id="WP_079207123.1">
    <property type="nucleotide sequence ID" value="NZ_CP011859.1"/>
</dbReference>
<dbReference type="AlphaFoldDB" id="A0A1S7DS01"/>
<proteinExistence type="predicted"/>
<dbReference type="Gene3D" id="1.10.10.60">
    <property type="entry name" value="Homeodomain-like"/>
    <property type="match status" value="1"/>
</dbReference>
<dbReference type="Proteomes" id="UP000189883">
    <property type="component" value="Chromosome"/>
</dbReference>